<dbReference type="SMART" id="SM00471">
    <property type="entry name" value="HDc"/>
    <property type="match status" value="1"/>
</dbReference>
<dbReference type="InterPro" id="IPR003607">
    <property type="entry name" value="HD/PDEase_dom"/>
</dbReference>
<sequence>MVLKAEEQIQLTRAFVRKAMEADSSGHDWWHIERVTRSAKLLAELEGADPFTCEMAALLHDIADEKLNPSKEEGLKRVVDWLSEIGVSSEASEHILLIISTMSYSGGGGAPMETLEGCVVQDADRLDAIGAIASARTFAYSGWKGQAMYDPDIRPRASFTKEQYRNEKSTAINHFFEKLLKLKSLMNTDAAKSLSEQRHAWMERFVSDFDAEWELGNPNYLEESAYKERMGNRIHIVFNDSAAHSLRQVIKDERVVSLCDNQTIGPLQSTHNPASLKIREYWMDAHLLGGRHDHMRERLLLDAIAWRSWPQRLGGSEVVVWAGDSVFEQINLRRLMEEIPDSAAVSVVRTTKLYEQRTMGAIRYAHTGEMSPDHLRELRAEAKPLTQAMRNRYAKEWKQLVTADGMLRIWTGEELRTVPVDHWDEAILETIEQVRRPGAKFVPVSQVAGRMFSHQEQRIDERFIYYRIQALIDQGKLVVEEEKASILEQQVRLAVEMANTKEQAIADVKQWAAESLPALERLLNQLEDLEARETSAIGQLNPLLAEFQHHIGESGNGLFNTLVDEYIEGQQAQFERRKRLAAIVSSFVQTGEDQSTRE</sequence>
<evidence type="ECO:0000313" key="3">
    <source>
        <dbReference type="Proteomes" id="UP000570361"/>
    </source>
</evidence>
<dbReference type="EMBL" id="JACHXK010000019">
    <property type="protein sequence ID" value="MBB3113542.1"/>
    <property type="molecule type" value="Genomic_DNA"/>
</dbReference>
<evidence type="ECO:0000313" key="2">
    <source>
        <dbReference type="EMBL" id="MBB3113542.1"/>
    </source>
</evidence>
<protein>
    <recommendedName>
        <fullName evidence="1">HD/PDEase domain-containing protein</fullName>
    </recommendedName>
</protein>
<dbReference type="Pfam" id="PF12395">
    <property type="entry name" value="DUF3658"/>
    <property type="match status" value="1"/>
</dbReference>
<evidence type="ECO:0000259" key="1">
    <source>
        <dbReference type="SMART" id="SM00471"/>
    </source>
</evidence>
<comment type="caution">
    <text evidence="2">The sequence shown here is derived from an EMBL/GenBank/DDBJ whole genome shotgun (WGS) entry which is preliminary data.</text>
</comment>
<dbReference type="PANTHER" id="PTHR33594:SF1">
    <property type="entry name" value="HD_PDEASE DOMAIN-CONTAINING PROTEIN"/>
    <property type="match status" value="1"/>
</dbReference>
<dbReference type="Pfam" id="PF08874">
    <property type="entry name" value="DUF1835"/>
    <property type="match status" value="1"/>
</dbReference>
<organism evidence="2 3">
    <name type="scientific">Paenibacillus phyllosphaerae</name>
    <dbReference type="NCBI Taxonomy" id="274593"/>
    <lineage>
        <taxon>Bacteria</taxon>
        <taxon>Bacillati</taxon>
        <taxon>Bacillota</taxon>
        <taxon>Bacilli</taxon>
        <taxon>Bacillales</taxon>
        <taxon>Paenibacillaceae</taxon>
        <taxon>Paenibacillus</taxon>
    </lineage>
</organism>
<dbReference type="InterPro" id="IPR022123">
    <property type="entry name" value="DUF3658"/>
</dbReference>
<name>A0A7W5B331_9BACL</name>
<dbReference type="InterPro" id="IPR014973">
    <property type="entry name" value="DUF1835"/>
</dbReference>
<keyword evidence="3" id="KW-1185">Reference proteome</keyword>
<dbReference type="CDD" id="cd00077">
    <property type="entry name" value="HDc"/>
    <property type="match status" value="1"/>
</dbReference>
<dbReference type="RefSeq" id="WP_183603613.1">
    <property type="nucleotide sequence ID" value="NZ_JACHXK010000019.1"/>
</dbReference>
<dbReference type="SUPFAM" id="SSF109604">
    <property type="entry name" value="HD-domain/PDEase-like"/>
    <property type="match status" value="1"/>
</dbReference>
<reference evidence="2 3" key="1">
    <citation type="submission" date="2020-08" db="EMBL/GenBank/DDBJ databases">
        <title>Genomic Encyclopedia of Type Strains, Phase III (KMG-III): the genomes of soil and plant-associated and newly described type strains.</title>
        <authorList>
            <person name="Whitman W."/>
        </authorList>
    </citation>
    <scope>NUCLEOTIDE SEQUENCE [LARGE SCALE GENOMIC DNA]</scope>
    <source>
        <strain evidence="2 3">CECT 5862</strain>
    </source>
</reference>
<dbReference type="Gene3D" id="1.20.58.1910">
    <property type="match status" value="1"/>
</dbReference>
<accession>A0A7W5B331</accession>
<proteinExistence type="predicted"/>
<dbReference type="PANTHER" id="PTHR33594">
    <property type="entry name" value="SUPERFAMILY HYDROLASE, PUTATIVE (AFU_ORTHOLOGUE AFUA_1G03035)-RELATED"/>
    <property type="match status" value="1"/>
</dbReference>
<dbReference type="Gene3D" id="1.10.472.50">
    <property type="entry name" value="HD-domain/PDEase-like"/>
    <property type="match status" value="1"/>
</dbReference>
<dbReference type="AlphaFoldDB" id="A0A7W5B331"/>
<feature type="domain" description="HD/PDEase" evidence="1">
    <location>
        <begin position="24"/>
        <end position="138"/>
    </location>
</feature>
<gene>
    <name evidence="2" type="ORF">FHS18_005654</name>
</gene>
<dbReference type="InterPro" id="IPR006674">
    <property type="entry name" value="HD_domain"/>
</dbReference>
<dbReference type="Proteomes" id="UP000570361">
    <property type="component" value="Unassembled WGS sequence"/>
</dbReference>
<dbReference type="Pfam" id="PF01966">
    <property type="entry name" value="HD"/>
    <property type="match status" value="1"/>
</dbReference>